<keyword evidence="3" id="KW-0479">Metal-binding</keyword>
<evidence type="ECO:0000256" key="3">
    <source>
        <dbReference type="ARBA" id="ARBA00022723"/>
    </source>
</evidence>
<dbReference type="Proteomes" id="UP000046392">
    <property type="component" value="Unplaced"/>
</dbReference>
<dbReference type="Pfam" id="PF00857">
    <property type="entry name" value="Isochorismatase"/>
    <property type="match status" value="1"/>
</dbReference>
<feature type="domain" description="EF-hand" evidence="9">
    <location>
        <begin position="29"/>
        <end position="64"/>
    </location>
</feature>
<dbReference type="InterPro" id="IPR011992">
    <property type="entry name" value="EF-hand-dom_pair"/>
</dbReference>
<dbReference type="SUPFAM" id="SSF47473">
    <property type="entry name" value="EF-hand"/>
    <property type="match status" value="1"/>
</dbReference>
<accession>A0A0N5C9E6</accession>
<evidence type="ECO:0000256" key="4">
    <source>
        <dbReference type="ARBA" id="ARBA00022801"/>
    </source>
</evidence>
<evidence type="ECO:0000256" key="8">
    <source>
        <dbReference type="ARBA" id="ARBA00043224"/>
    </source>
</evidence>
<evidence type="ECO:0000313" key="10">
    <source>
        <dbReference type="Proteomes" id="UP000046392"/>
    </source>
</evidence>
<dbReference type="Gene3D" id="1.10.238.10">
    <property type="entry name" value="EF-hand"/>
    <property type="match status" value="1"/>
</dbReference>
<dbReference type="PANTHER" id="PTHR11080:SF2">
    <property type="entry name" value="LD05707P"/>
    <property type="match status" value="1"/>
</dbReference>
<evidence type="ECO:0000256" key="6">
    <source>
        <dbReference type="ARBA" id="ARBA00037900"/>
    </source>
</evidence>
<evidence type="ECO:0000313" key="11">
    <source>
        <dbReference type="WBParaSite" id="SPAL_0001452900.1"/>
    </source>
</evidence>
<name>A0A0N5C9E6_STREA</name>
<dbReference type="InterPro" id="IPR052347">
    <property type="entry name" value="Isochorismatase_Nicotinamidase"/>
</dbReference>
<evidence type="ECO:0000256" key="2">
    <source>
        <dbReference type="ARBA" id="ARBA00022642"/>
    </source>
</evidence>
<organism evidence="10 11">
    <name type="scientific">Strongyloides papillosus</name>
    <name type="common">Intestinal threadworm</name>
    <dbReference type="NCBI Taxonomy" id="174720"/>
    <lineage>
        <taxon>Eukaryota</taxon>
        <taxon>Metazoa</taxon>
        <taxon>Ecdysozoa</taxon>
        <taxon>Nematoda</taxon>
        <taxon>Chromadorea</taxon>
        <taxon>Rhabditida</taxon>
        <taxon>Tylenchina</taxon>
        <taxon>Panagrolaimomorpha</taxon>
        <taxon>Strongyloidoidea</taxon>
        <taxon>Strongyloididae</taxon>
        <taxon>Strongyloides</taxon>
    </lineage>
</organism>
<dbReference type="InterPro" id="IPR000868">
    <property type="entry name" value="Isochorismatase-like_dom"/>
</dbReference>
<reference evidence="11" key="1">
    <citation type="submission" date="2017-02" db="UniProtKB">
        <authorList>
            <consortium name="WormBaseParasite"/>
        </authorList>
    </citation>
    <scope>IDENTIFICATION</scope>
</reference>
<evidence type="ECO:0000259" key="9">
    <source>
        <dbReference type="PROSITE" id="PS50222"/>
    </source>
</evidence>
<dbReference type="STRING" id="174720.A0A0N5C9E6"/>
<dbReference type="InterPro" id="IPR036380">
    <property type="entry name" value="Isochorismatase-like_sf"/>
</dbReference>
<dbReference type="AlphaFoldDB" id="A0A0N5C9E6"/>
<keyword evidence="5" id="KW-0106">Calcium</keyword>
<dbReference type="PROSITE" id="PS00018">
    <property type="entry name" value="EF_HAND_1"/>
    <property type="match status" value="1"/>
</dbReference>
<protein>
    <recommendedName>
        <fullName evidence="7">nicotinamidase</fullName>
        <ecNumber evidence="7">3.5.1.19</ecNumber>
    </recommendedName>
    <alternativeName>
        <fullName evidence="8">Nicotinamide deamidase</fullName>
    </alternativeName>
</protein>
<dbReference type="EC" id="3.5.1.19" evidence="7"/>
<dbReference type="WBParaSite" id="SPAL_0001452900.1">
    <property type="protein sequence ID" value="SPAL_0001452900.1"/>
    <property type="gene ID" value="SPAL_0001452900"/>
</dbReference>
<comment type="pathway">
    <text evidence="6">Cofactor biosynthesis; nicotinate biosynthesis; nicotinate from nicotinamide: step 1/1.</text>
</comment>
<comment type="similarity">
    <text evidence="1">Belongs to the isochorismatase family.</text>
</comment>
<dbReference type="GO" id="GO:0019363">
    <property type="term" value="P:pyridine nucleotide biosynthetic process"/>
    <property type="evidence" value="ECO:0007669"/>
    <property type="project" value="UniProtKB-KW"/>
</dbReference>
<dbReference type="InterPro" id="IPR002048">
    <property type="entry name" value="EF_hand_dom"/>
</dbReference>
<dbReference type="Gene3D" id="3.40.50.850">
    <property type="entry name" value="Isochorismatase-like"/>
    <property type="match status" value="1"/>
</dbReference>
<dbReference type="GO" id="GO:0008936">
    <property type="term" value="F:nicotinamidase activity"/>
    <property type="evidence" value="ECO:0007669"/>
    <property type="project" value="UniProtKB-EC"/>
</dbReference>
<keyword evidence="2" id="KW-0662">Pyridine nucleotide biosynthesis</keyword>
<dbReference type="PROSITE" id="PS50222">
    <property type="entry name" value="EF_HAND_2"/>
    <property type="match status" value="1"/>
</dbReference>
<keyword evidence="10" id="KW-1185">Reference proteome</keyword>
<dbReference type="GO" id="GO:0005509">
    <property type="term" value="F:calcium ion binding"/>
    <property type="evidence" value="ECO:0007669"/>
    <property type="project" value="InterPro"/>
</dbReference>
<keyword evidence="4" id="KW-0378">Hydrolase</keyword>
<sequence>MKIEVFNGNIRLNEFTESIRNIILDSETISDAAIRNLFDFFDKDRDGILNSEELEAFNKTILSRINSLKTALIVVDFQNDFVCGSLAIKNGKANQNPMDALPIINKMISTFPFDKIVYTQDWHPSNHISFYEHCRNSDRELRKEDKVRKLRPFDTVKFNKPSKICQVLYPSHCVQNSWGAKINPHIIISKKAKFIKKGTNVYVDSYSAFVNNQENGECELENFLRNEDIDVLFVCGLAYEICVAATVKDAVKLGFLTGLVSDCSKGLTNDGITTANEQLLSLNAVIVNSEYVENFVKKDFERFPWQWILKLVNQNHSMEGWSEEVTSVEQ</sequence>
<proteinExistence type="inferred from homology"/>
<evidence type="ECO:0000256" key="5">
    <source>
        <dbReference type="ARBA" id="ARBA00022837"/>
    </source>
</evidence>
<evidence type="ECO:0000256" key="7">
    <source>
        <dbReference type="ARBA" id="ARBA00039017"/>
    </source>
</evidence>
<evidence type="ECO:0000256" key="1">
    <source>
        <dbReference type="ARBA" id="ARBA00006336"/>
    </source>
</evidence>
<dbReference type="InterPro" id="IPR018247">
    <property type="entry name" value="EF_Hand_1_Ca_BS"/>
</dbReference>
<dbReference type="SUPFAM" id="SSF52499">
    <property type="entry name" value="Isochorismatase-like hydrolases"/>
    <property type="match status" value="1"/>
</dbReference>
<dbReference type="PANTHER" id="PTHR11080">
    <property type="entry name" value="PYRAZINAMIDASE/NICOTINAMIDASE"/>
    <property type="match status" value="1"/>
</dbReference>